<gene>
    <name evidence="2" type="ORF">ATK30_0890</name>
</gene>
<organism evidence="2 3">
    <name type="scientific">Amycolatopsis echigonensis</name>
    <dbReference type="NCBI Taxonomy" id="2576905"/>
    <lineage>
        <taxon>Bacteria</taxon>
        <taxon>Bacillati</taxon>
        <taxon>Actinomycetota</taxon>
        <taxon>Actinomycetes</taxon>
        <taxon>Pseudonocardiales</taxon>
        <taxon>Pseudonocardiaceae</taxon>
        <taxon>Amycolatopsis</taxon>
    </lineage>
</organism>
<dbReference type="AlphaFoldDB" id="A0A2N3X194"/>
<feature type="domain" description="DUF2249" evidence="1">
    <location>
        <begin position="173"/>
        <end position="242"/>
    </location>
</feature>
<evidence type="ECO:0000259" key="1">
    <source>
        <dbReference type="Pfam" id="PF10006"/>
    </source>
</evidence>
<evidence type="ECO:0000313" key="2">
    <source>
        <dbReference type="EMBL" id="PKV99897.1"/>
    </source>
</evidence>
<name>A0A2N3X194_9PSEU</name>
<accession>A0A2N3X194</accession>
<evidence type="ECO:0000313" key="3">
    <source>
        <dbReference type="Proteomes" id="UP000233750"/>
    </source>
</evidence>
<dbReference type="EMBL" id="PJMY01000002">
    <property type="protein sequence ID" value="PKV99897.1"/>
    <property type="molecule type" value="Genomic_DNA"/>
</dbReference>
<sequence length="247" mass="26715">MTTTSGLYITGTTTDPAVRASAAIRDAADRLLLTYQAKAALVTDLCLDGMIREQTYTALVDFAIGQVRPYLAATDRVLYAAAAGAGETRLLVRALRRFRESITEHLDELAAANSPDQASHAAQALGAVLRAVLDLDQTMLLPALAELPGADLPGLADDLRTLLDGGELDAPDVIDVRPIPHGQRHPRVFGRYSRLAPGDSFVLVNNHDPKPLRREFTATYPGAFTWDYLESGPAQWRVRIGRPAMSA</sequence>
<dbReference type="OrthoDB" id="8451629at2"/>
<dbReference type="RefSeq" id="WP_101434392.1">
    <property type="nucleotide sequence ID" value="NZ_PJMY01000002.1"/>
</dbReference>
<protein>
    <submittedName>
        <fullName evidence="2">Uncharacterized protein (DUF2249 family)</fullName>
    </submittedName>
</protein>
<keyword evidence="3" id="KW-1185">Reference proteome</keyword>
<comment type="caution">
    <text evidence="2">The sequence shown here is derived from an EMBL/GenBank/DDBJ whole genome shotgun (WGS) entry which is preliminary data.</text>
</comment>
<dbReference type="Pfam" id="PF10006">
    <property type="entry name" value="DUF2249"/>
    <property type="match status" value="1"/>
</dbReference>
<reference evidence="2 3" key="1">
    <citation type="submission" date="2017-12" db="EMBL/GenBank/DDBJ databases">
        <title>Sequencing the genomes of 1000 Actinobacteria strains.</title>
        <authorList>
            <person name="Klenk H.-P."/>
        </authorList>
    </citation>
    <scope>NUCLEOTIDE SEQUENCE [LARGE SCALE GENOMIC DNA]</scope>
    <source>
        <strain evidence="2 3">DSM 45165</strain>
    </source>
</reference>
<proteinExistence type="predicted"/>
<dbReference type="Proteomes" id="UP000233750">
    <property type="component" value="Unassembled WGS sequence"/>
</dbReference>
<dbReference type="InterPro" id="IPR018720">
    <property type="entry name" value="DUF2249"/>
</dbReference>